<accession>A0AA39LJ87</accession>
<gene>
    <name evidence="6" type="ORF">QR680_002964</name>
</gene>
<evidence type="ECO:0000256" key="4">
    <source>
        <dbReference type="ARBA" id="ARBA00022729"/>
    </source>
</evidence>
<sequence>MNWLNTFLLLALLLLGFSLVEAKTECVWATGRVICHKNQSLVVDALVELFDADGPQNIRVLDILDKDDKIGFAFIPTKDGIFDVEGCADDFDWIPGFKNLPEIYIRIFHYCNNPRGEYKPTTTTSSTRLSWIKAFLDFEDLSSLRFSAHRSCRYCLSRLMRQICATSVLVIVSFLHLAEAGHKCVWVHGRVKCNKDSAKETNVEVRVYDRDSFSFMKIIDPDDLMGVSFTNEDGTFQLDGCGDDFDWIPGVVNDPEPYLQILHYCNSEKGELMVLPEFNVFVPNTYEVGTIELDAPEVAMPPLRAGNNSVVRGGRRA</sequence>
<dbReference type="EMBL" id="JAUCMV010000005">
    <property type="protein sequence ID" value="KAK0399258.1"/>
    <property type="molecule type" value="Genomic_DNA"/>
</dbReference>
<dbReference type="PANTHER" id="PTHR21700:SF12">
    <property type="entry name" value="TRANSTHYRETIN-LIKE FAMILY PROTEIN"/>
    <property type="match status" value="1"/>
</dbReference>
<dbReference type="Proteomes" id="UP001175271">
    <property type="component" value="Unassembled WGS sequence"/>
</dbReference>
<dbReference type="PANTHER" id="PTHR21700">
    <property type="entry name" value="TRANSTHYRETIN-LIKE FAMILY PROTEIN-RELATED"/>
    <property type="match status" value="1"/>
</dbReference>
<evidence type="ECO:0000256" key="1">
    <source>
        <dbReference type="ARBA" id="ARBA00004613"/>
    </source>
</evidence>
<dbReference type="Pfam" id="PF01060">
    <property type="entry name" value="TTR-52"/>
    <property type="match status" value="1"/>
</dbReference>
<evidence type="ECO:0000313" key="6">
    <source>
        <dbReference type="EMBL" id="KAK0399258.1"/>
    </source>
</evidence>
<dbReference type="InterPro" id="IPR038479">
    <property type="entry name" value="Transthyretin-like_sf"/>
</dbReference>
<keyword evidence="7" id="KW-1185">Reference proteome</keyword>
<evidence type="ECO:0000256" key="2">
    <source>
        <dbReference type="ARBA" id="ARBA00010112"/>
    </source>
</evidence>
<reference evidence="6" key="1">
    <citation type="submission" date="2023-06" db="EMBL/GenBank/DDBJ databases">
        <title>Genomic analysis of the entomopathogenic nematode Steinernema hermaphroditum.</title>
        <authorList>
            <person name="Schwarz E.M."/>
            <person name="Heppert J.K."/>
            <person name="Baniya A."/>
            <person name="Schwartz H.T."/>
            <person name="Tan C.-H."/>
            <person name="Antoshechkin I."/>
            <person name="Sternberg P.W."/>
            <person name="Goodrich-Blair H."/>
            <person name="Dillman A.R."/>
        </authorList>
    </citation>
    <scope>NUCLEOTIDE SEQUENCE</scope>
    <source>
        <strain evidence="6">PS9179</strain>
        <tissue evidence="6">Whole animal</tissue>
    </source>
</reference>
<keyword evidence="4 5" id="KW-0732">Signal</keyword>
<keyword evidence="3" id="KW-0964">Secreted</keyword>
<comment type="caution">
    <text evidence="6">The sequence shown here is derived from an EMBL/GenBank/DDBJ whole genome shotgun (WGS) entry which is preliminary data.</text>
</comment>
<evidence type="ECO:0000256" key="5">
    <source>
        <dbReference type="SAM" id="SignalP"/>
    </source>
</evidence>
<evidence type="ECO:0008006" key="8">
    <source>
        <dbReference type="Google" id="ProtNLM"/>
    </source>
</evidence>
<protein>
    <recommendedName>
        <fullName evidence="8">Transthyretin/hydroxyisourate hydrolase domain-containing protein</fullName>
    </recommendedName>
</protein>
<dbReference type="AlphaFoldDB" id="A0AA39LJ87"/>
<feature type="signal peptide" evidence="5">
    <location>
        <begin position="1"/>
        <end position="22"/>
    </location>
</feature>
<feature type="chain" id="PRO_5041200466" description="Transthyretin/hydroxyisourate hydrolase domain-containing protein" evidence="5">
    <location>
        <begin position="23"/>
        <end position="317"/>
    </location>
</feature>
<dbReference type="GO" id="GO:0009986">
    <property type="term" value="C:cell surface"/>
    <property type="evidence" value="ECO:0007669"/>
    <property type="project" value="InterPro"/>
</dbReference>
<comment type="subcellular location">
    <subcellularLocation>
        <location evidence="1">Secreted</location>
    </subcellularLocation>
</comment>
<comment type="similarity">
    <text evidence="2">Belongs to the nematode transthyretin-like family.</text>
</comment>
<proteinExistence type="inferred from homology"/>
<dbReference type="GO" id="GO:0005576">
    <property type="term" value="C:extracellular region"/>
    <property type="evidence" value="ECO:0007669"/>
    <property type="project" value="UniProtKB-SubCell"/>
</dbReference>
<dbReference type="Gene3D" id="2.60.40.3330">
    <property type="match status" value="2"/>
</dbReference>
<name>A0AA39LJ87_9BILA</name>
<evidence type="ECO:0000256" key="3">
    <source>
        <dbReference type="ARBA" id="ARBA00022525"/>
    </source>
</evidence>
<dbReference type="InterPro" id="IPR001534">
    <property type="entry name" value="Transthyretin-like"/>
</dbReference>
<organism evidence="6 7">
    <name type="scientific">Steinernema hermaphroditum</name>
    <dbReference type="NCBI Taxonomy" id="289476"/>
    <lineage>
        <taxon>Eukaryota</taxon>
        <taxon>Metazoa</taxon>
        <taxon>Ecdysozoa</taxon>
        <taxon>Nematoda</taxon>
        <taxon>Chromadorea</taxon>
        <taxon>Rhabditida</taxon>
        <taxon>Tylenchina</taxon>
        <taxon>Panagrolaimomorpha</taxon>
        <taxon>Strongyloidoidea</taxon>
        <taxon>Steinernematidae</taxon>
        <taxon>Steinernema</taxon>
    </lineage>
</organism>
<evidence type="ECO:0000313" key="7">
    <source>
        <dbReference type="Proteomes" id="UP001175271"/>
    </source>
</evidence>